<sequence>MGTLLQRFVLTLGIALRALRRNKMRSTLTAIGIIIGVASVVLMVSIGKGAQVKIENQVSALGSNLILVFPGSKSSQGVNSGMGSASTLTLADAAAIRKEVTGVVAGSPEVSVTTQAIANGRNWSTSVMGSSPEYVKIRDWPVERGSMFTDREVDGNAKVAVIGSKVAHELFGPIDPIGQTVRIKNIPFTIIGQLAAKGAGMGGQNQDDRILVPYTTAMRRLTGDTYLRSINLQIKGSDHMESAQQQITALLRQRHRLGEGPDDDFNIFNQKDIADTLGTITTMLTYFLGAVAGLSLLVGGIGIMNIMLVSVTERTREIGIRIAIGAQPGDILLQFLIESVTLSLLGGAIGVGLGIAGSWVASMVPDFKAIVTANSILLAFSVSFVIGVFFGFYPARKAAVMDPIDALRFE</sequence>
<evidence type="ECO:0000313" key="10">
    <source>
        <dbReference type="EMBL" id="QJE94446.1"/>
    </source>
</evidence>
<dbReference type="Pfam" id="PF12704">
    <property type="entry name" value="MacB_PCD"/>
    <property type="match status" value="1"/>
</dbReference>
<dbReference type="KEGG" id="luo:HHL09_01135"/>
<feature type="domain" description="MacB-like periplasmic core" evidence="9">
    <location>
        <begin position="26"/>
        <end position="250"/>
    </location>
</feature>
<evidence type="ECO:0000256" key="1">
    <source>
        <dbReference type="ARBA" id="ARBA00004651"/>
    </source>
</evidence>
<keyword evidence="11" id="KW-1185">Reference proteome</keyword>
<evidence type="ECO:0000256" key="4">
    <source>
        <dbReference type="ARBA" id="ARBA00022989"/>
    </source>
</evidence>
<dbReference type="GO" id="GO:0005886">
    <property type="term" value="C:plasma membrane"/>
    <property type="evidence" value="ECO:0007669"/>
    <property type="project" value="UniProtKB-SubCell"/>
</dbReference>
<proteinExistence type="inferred from homology"/>
<feature type="transmembrane region" description="Helical" evidence="7">
    <location>
        <begin position="27"/>
        <end position="47"/>
    </location>
</feature>
<evidence type="ECO:0000259" key="9">
    <source>
        <dbReference type="Pfam" id="PF12704"/>
    </source>
</evidence>
<dbReference type="InterPro" id="IPR050250">
    <property type="entry name" value="Macrolide_Exporter_MacB"/>
</dbReference>
<dbReference type="InterPro" id="IPR025857">
    <property type="entry name" value="MacB_PCD"/>
</dbReference>
<dbReference type="RefSeq" id="WP_169452667.1">
    <property type="nucleotide sequence ID" value="NZ_CP051774.1"/>
</dbReference>
<evidence type="ECO:0000256" key="2">
    <source>
        <dbReference type="ARBA" id="ARBA00022475"/>
    </source>
</evidence>
<gene>
    <name evidence="10" type="ORF">HHL09_01135</name>
</gene>
<dbReference type="AlphaFoldDB" id="A0A858RBR0"/>
<dbReference type="PANTHER" id="PTHR30572:SF4">
    <property type="entry name" value="ABC TRANSPORTER PERMEASE YTRF"/>
    <property type="match status" value="1"/>
</dbReference>
<reference evidence="10 11" key="1">
    <citation type="submission" date="2020-04" db="EMBL/GenBank/DDBJ databases">
        <title>Luteolibacter sp. G-1-1-1 isolated from soil.</title>
        <authorList>
            <person name="Dahal R.H."/>
        </authorList>
    </citation>
    <scope>NUCLEOTIDE SEQUENCE [LARGE SCALE GENOMIC DNA]</scope>
    <source>
        <strain evidence="10 11">G-1-1-1</strain>
    </source>
</reference>
<organism evidence="10 11">
    <name type="scientific">Luteolibacter luteus</name>
    <dbReference type="NCBI Taxonomy" id="2728835"/>
    <lineage>
        <taxon>Bacteria</taxon>
        <taxon>Pseudomonadati</taxon>
        <taxon>Verrucomicrobiota</taxon>
        <taxon>Verrucomicrobiia</taxon>
        <taxon>Verrucomicrobiales</taxon>
        <taxon>Verrucomicrobiaceae</taxon>
        <taxon>Luteolibacter</taxon>
    </lineage>
</organism>
<evidence type="ECO:0000256" key="7">
    <source>
        <dbReference type="SAM" id="Phobius"/>
    </source>
</evidence>
<dbReference type="InterPro" id="IPR003838">
    <property type="entry name" value="ABC3_permease_C"/>
</dbReference>
<comment type="similarity">
    <text evidence="6">Belongs to the ABC-4 integral membrane protein family.</text>
</comment>
<dbReference type="Pfam" id="PF02687">
    <property type="entry name" value="FtsX"/>
    <property type="match status" value="1"/>
</dbReference>
<protein>
    <submittedName>
        <fullName evidence="10">FtsX-like permease family protein</fullName>
    </submittedName>
</protein>
<keyword evidence="5 7" id="KW-0472">Membrane</keyword>
<evidence type="ECO:0000256" key="3">
    <source>
        <dbReference type="ARBA" id="ARBA00022692"/>
    </source>
</evidence>
<feature type="transmembrane region" description="Helical" evidence="7">
    <location>
        <begin position="369"/>
        <end position="393"/>
    </location>
</feature>
<feature type="domain" description="ABC3 transporter permease C-terminal" evidence="8">
    <location>
        <begin position="290"/>
        <end position="402"/>
    </location>
</feature>
<dbReference type="PANTHER" id="PTHR30572">
    <property type="entry name" value="MEMBRANE COMPONENT OF TRANSPORTER-RELATED"/>
    <property type="match status" value="1"/>
</dbReference>
<feature type="transmembrane region" description="Helical" evidence="7">
    <location>
        <begin position="331"/>
        <end position="357"/>
    </location>
</feature>
<evidence type="ECO:0000256" key="5">
    <source>
        <dbReference type="ARBA" id="ARBA00023136"/>
    </source>
</evidence>
<evidence type="ECO:0000256" key="6">
    <source>
        <dbReference type="ARBA" id="ARBA00038076"/>
    </source>
</evidence>
<keyword evidence="2" id="KW-1003">Cell membrane</keyword>
<name>A0A858RBR0_9BACT</name>
<dbReference type="Proteomes" id="UP000501812">
    <property type="component" value="Chromosome"/>
</dbReference>
<feature type="transmembrane region" description="Helical" evidence="7">
    <location>
        <begin position="286"/>
        <end position="311"/>
    </location>
</feature>
<dbReference type="EMBL" id="CP051774">
    <property type="protein sequence ID" value="QJE94446.1"/>
    <property type="molecule type" value="Genomic_DNA"/>
</dbReference>
<keyword evidence="4 7" id="KW-1133">Transmembrane helix</keyword>
<dbReference type="GO" id="GO:0022857">
    <property type="term" value="F:transmembrane transporter activity"/>
    <property type="evidence" value="ECO:0007669"/>
    <property type="project" value="TreeGrafter"/>
</dbReference>
<keyword evidence="3 7" id="KW-0812">Transmembrane</keyword>
<evidence type="ECO:0000313" key="11">
    <source>
        <dbReference type="Proteomes" id="UP000501812"/>
    </source>
</evidence>
<comment type="subcellular location">
    <subcellularLocation>
        <location evidence="1">Cell membrane</location>
        <topology evidence="1">Multi-pass membrane protein</topology>
    </subcellularLocation>
</comment>
<evidence type="ECO:0000259" key="8">
    <source>
        <dbReference type="Pfam" id="PF02687"/>
    </source>
</evidence>
<accession>A0A858RBR0</accession>